<keyword evidence="1" id="KW-0732">Signal</keyword>
<feature type="chain" id="PRO_5037839976" evidence="1">
    <location>
        <begin position="24"/>
        <end position="234"/>
    </location>
</feature>
<dbReference type="InterPro" id="IPR032578">
    <property type="entry name" value="DUF4919"/>
</dbReference>
<organism evidence="2 3">
    <name type="scientific">Barnesiella viscericola</name>
    <dbReference type="NCBI Taxonomy" id="397865"/>
    <lineage>
        <taxon>Bacteria</taxon>
        <taxon>Pseudomonadati</taxon>
        <taxon>Bacteroidota</taxon>
        <taxon>Bacteroidia</taxon>
        <taxon>Bacteroidales</taxon>
        <taxon>Barnesiellaceae</taxon>
        <taxon>Barnesiella</taxon>
    </lineage>
</organism>
<reference evidence="2" key="2">
    <citation type="submission" date="2021-09" db="EMBL/GenBank/DDBJ databases">
        <authorList>
            <person name="Gilroy R."/>
        </authorList>
    </citation>
    <scope>NUCLEOTIDE SEQUENCE</scope>
    <source>
        <strain evidence="2">CHK121-7720</strain>
    </source>
</reference>
<dbReference type="RefSeq" id="WP_273306731.1">
    <property type="nucleotide sequence ID" value="NZ_DYUD01000025.1"/>
</dbReference>
<evidence type="ECO:0000313" key="3">
    <source>
        <dbReference type="Proteomes" id="UP000757103"/>
    </source>
</evidence>
<dbReference type="Pfam" id="PF16266">
    <property type="entry name" value="DUF4919"/>
    <property type="match status" value="1"/>
</dbReference>
<comment type="caution">
    <text evidence="2">The sequence shown here is derived from an EMBL/GenBank/DDBJ whole genome shotgun (WGS) entry which is preliminary data.</text>
</comment>
<feature type="signal peptide" evidence="1">
    <location>
        <begin position="1"/>
        <end position="23"/>
    </location>
</feature>
<accession>A0A921MT16</accession>
<gene>
    <name evidence="2" type="ORF">K8U91_09365</name>
</gene>
<sequence>MMKHFYTTLLIFFLGLSCQQLQAAEPATFEIPDMEKIEEAVRDSRSPYYYPDLLKEYLGNDTTMNLAEFRHLYLGYACQEDYNPYRMVEVPKHIEEMYLQTVHTESECDSIIKYARQILADIPLDLRQINFLVYGLRQKGENREADVWEYRLKGLIQAILSTGDGKAPETAWYVIYPTDEYNIVNRQGFTATEFIFVEPYFDYIAIENNPLKIEGFYFNVKKLLKEYNRKFYDR</sequence>
<reference evidence="2" key="1">
    <citation type="journal article" date="2021" name="PeerJ">
        <title>Extensive microbial diversity within the chicken gut microbiome revealed by metagenomics and culture.</title>
        <authorList>
            <person name="Gilroy R."/>
            <person name="Ravi A."/>
            <person name="Getino M."/>
            <person name="Pursley I."/>
            <person name="Horton D.L."/>
            <person name="Alikhan N.F."/>
            <person name="Baker D."/>
            <person name="Gharbi K."/>
            <person name="Hall N."/>
            <person name="Watson M."/>
            <person name="Adriaenssens E.M."/>
            <person name="Foster-Nyarko E."/>
            <person name="Jarju S."/>
            <person name="Secka A."/>
            <person name="Antonio M."/>
            <person name="Oren A."/>
            <person name="Chaudhuri R.R."/>
            <person name="La Ragione R."/>
            <person name="Hildebrand F."/>
            <person name="Pallen M.J."/>
        </authorList>
    </citation>
    <scope>NUCLEOTIDE SEQUENCE</scope>
    <source>
        <strain evidence="2">CHK121-7720</strain>
    </source>
</reference>
<proteinExistence type="predicted"/>
<dbReference type="Proteomes" id="UP000757103">
    <property type="component" value="Unassembled WGS sequence"/>
</dbReference>
<protein>
    <submittedName>
        <fullName evidence="2">DUF4919 domain-containing protein</fullName>
    </submittedName>
</protein>
<dbReference type="PROSITE" id="PS51257">
    <property type="entry name" value="PROKAR_LIPOPROTEIN"/>
    <property type="match status" value="1"/>
</dbReference>
<dbReference type="AlphaFoldDB" id="A0A921MT16"/>
<evidence type="ECO:0000256" key="1">
    <source>
        <dbReference type="SAM" id="SignalP"/>
    </source>
</evidence>
<dbReference type="EMBL" id="DYUD01000025">
    <property type="protein sequence ID" value="HJG89657.1"/>
    <property type="molecule type" value="Genomic_DNA"/>
</dbReference>
<name>A0A921MT16_9BACT</name>
<evidence type="ECO:0000313" key="2">
    <source>
        <dbReference type="EMBL" id="HJG89657.1"/>
    </source>
</evidence>